<dbReference type="Gene3D" id="2.170.130.10">
    <property type="entry name" value="TonB-dependent receptor, plug domain"/>
    <property type="match status" value="1"/>
</dbReference>
<dbReference type="InterPro" id="IPR008969">
    <property type="entry name" value="CarboxyPept-like_regulatory"/>
</dbReference>
<sequence>MIKNFFIILLFNCFLFSQPDSRGTVKGRVLDADNQLPLAGANITIKSTTIGTVSDEEGYFTIDNILMGDYTVTTSYMGYKTQNKADIWVRPNGYDFLNIKLESSVIQIDDVIVEESYFERSMVNEYQVVSFNRDELRRYPGSGQEITRIINTLPSVASVGENRQDMMVRGGGPTENGFIIDNIPIPSVSHFQQADGRSNGPVGLINTDMVENLDFFSNGFSSKYGNKLSSFGD</sequence>
<dbReference type="SUPFAM" id="SSF49464">
    <property type="entry name" value="Carboxypeptidase regulatory domain-like"/>
    <property type="match status" value="1"/>
</dbReference>
<dbReference type="Pfam" id="PF07715">
    <property type="entry name" value="Plug"/>
    <property type="match status" value="1"/>
</dbReference>
<dbReference type="InterPro" id="IPR037066">
    <property type="entry name" value="Plug_dom_sf"/>
</dbReference>
<feature type="non-terminal residue" evidence="2">
    <location>
        <position position="233"/>
    </location>
</feature>
<accession>A0A382P431</accession>
<dbReference type="InterPro" id="IPR012910">
    <property type="entry name" value="Plug_dom"/>
</dbReference>
<feature type="domain" description="TonB-dependent receptor plug" evidence="1">
    <location>
        <begin position="127"/>
        <end position="226"/>
    </location>
</feature>
<dbReference type="Gene3D" id="2.60.40.1120">
    <property type="entry name" value="Carboxypeptidase-like, regulatory domain"/>
    <property type="match status" value="1"/>
</dbReference>
<evidence type="ECO:0000313" key="2">
    <source>
        <dbReference type="EMBL" id="SVC68159.1"/>
    </source>
</evidence>
<proteinExistence type="predicted"/>
<reference evidence="2" key="1">
    <citation type="submission" date="2018-05" db="EMBL/GenBank/DDBJ databases">
        <authorList>
            <person name="Lanie J.A."/>
            <person name="Ng W.-L."/>
            <person name="Kazmierczak K.M."/>
            <person name="Andrzejewski T.M."/>
            <person name="Davidsen T.M."/>
            <person name="Wayne K.J."/>
            <person name="Tettelin H."/>
            <person name="Glass J.I."/>
            <person name="Rusch D."/>
            <person name="Podicherti R."/>
            <person name="Tsui H.-C.T."/>
            <person name="Winkler M.E."/>
        </authorList>
    </citation>
    <scope>NUCLEOTIDE SEQUENCE</scope>
</reference>
<dbReference type="SUPFAM" id="SSF56935">
    <property type="entry name" value="Porins"/>
    <property type="match status" value="1"/>
</dbReference>
<gene>
    <name evidence="2" type="ORF">METZ01_LOCUS321013</name>
</gene>
<dbReference type="AlphaFoldDB" id="A0A382P431"/>
<name>A0A382P431_9ZZZZ</name>
<evidence type="ECO:0000259" key="1">
    <source>
        <dbReference type="Pfam" id="PF07715"/>
    </source>
</evidence>
<protein>
    <recommendedName>
        <fullName evidence="1">TonB-dependent receptor plug domain-containing protein</fullName>
    </recommendedName>
</protein>
<dbReference type="PROSITE" id="PS52016">
    <property type="entry name" value="TONB_DEPENDENT_REC_3"/>
    <property type="match status" value="1"/>
</dbReference>
<dbReference type="Pfam" id="PF13715">
    <property type="entry name" value="CarbopepD_reg_2"/>
    <property type="match status" value="1"/>
</dbReference>
<organism evidence="2">
    <name type="scientific">marine metagenome</name>
    <dbReference type="NCBI Taxonomy" id="408172"/>
    <lineage>
        <taxon>unclassified sequences</taxon>
        <taxon>metagenomes</taxon>
        <taxon>ecological metagenomes</taxon>
    </lineage>
</organism>
<dbReference type="InterPro" id="IPR039426">
    <property type="entry name" value="TonB-dep_rcpt-like"/>
</dbReference>
<dbReference type="EMBL" id="UINC01104755">
    <property type="protein sequence ID" value="SVC68159.1"/>
    <property type="molecule type" value="Genomic_DNA"/>
</dbReference>